<keyword evidence="2" id="KW-1185">Reference proteome</keyword>
<dbReference type="InterPro" id="IPR011009">
    <property type="entry name" value="Kinase-like_dom_sf"/>
</dbReference>
<organism evidence="1 2">
    <name type="scientific">Apatococcus lobatus</name>
    <dbReference type="NCBI Taxonomy" id="904363"/>
    <lineage>
        <taxon>Eukaryota</taxon>
        <taxon>Viridiplantae</taxon>
        <taxon>Chlorophyta</taxon>
        <taxon>core chlorophytes</taxon>
        <taxon>Trebouxiophyceae</taxon>
        <taxon>Chlorellales</taxon>
        <taxon>Chlorellaceae</taxon>
        <taxon>Apatococcus</taxon>
    </lineage>
</organism>
<evidence type="ECO:0000313" key="1">
    <source>
        <dbReference type="EMBL" id="KAK9816064.1"/>
    </source>
</evidence>
<dbReference type="AlphaFoldDB" id="A0AAW1Q6V7"/>
<comment type="caution">
    <text evidence="1">The sequence shown here is derived from an EMBL/GenBank/DDBJ whole genome shotgun (WGS) entry which is preliminary data.</text>
</comment>
<protein>
    <recommendedName>
        <fullName evidence="3">Aminoglycoside phosphotransferase domain-containing protein</fullName>
    </recommendedName>
</protein>
<dbReference type="Proteomes" id="UP001438707">
    <property type="component" value="Unassembled WGS sequence"/>
</dbReference>
<proteinExistence type="predicted"/>
<dbReference type="SUPFAM" id="SSF56112">
    <property type="entry name" value="Protein kinase-like (PK-like)"/>
    <property type="match status" value="1"/>
</dbReference>
<sequence>MWQAVEEHFCSACESSPSSVHGDLRSTNIFVRENAEQAWEVQTIDFDLAGVEGVATYPPFLNHRHISWPEGVIGGAKIVRAHDCAHIEQIISRPPACARPSQHHKQQVTVSQAHMVRINPHLAPSWPSRPPPCCSLGVFSRQWAHCDVRL</sequence>
<gene>
    <name evidence="1" type="ORF">WJX74_003798</name>
</gene>
<reference evidence="1 2" key="1">
    <citation type="journal article" date="2024" name="Nat. Commun.">
        <title>Phylogenomics reveals the evolutionary origins of lichenization in chlorophyte algae.</title>
        <authorList>
            <person name="Puginier C."/>
            <person name="Libourel C."/>
            <person name="Otte J."/>
            <person name="Skaloud P."/>
            <person name="Haon M."/>
            <person name="Grisel S."/>
            <person name="Petersen M."/>
            <person name="Berrin J.G."/>
            <person name="Delaux P.M."/>
            <person name="Dal Grande F."/>
            <person name="Keller J."/>
        </authorList>
    </citation>
    <scope>NUCLEOTIDE SEQUENCE [LARGE SCALE GENOMIC DNA]</scope>
    <source>
        <strain evidence="1 2">SAG 2145</strain>
    </source>
</reference>
<dbReference type="EMBL" id="JALJOS010000092">
    <property type="protein sequence ID" value="KAK9816064.1"/>
    <property type="molecule type" value="Genomic_DNA"/>
</dbReference>
<evidence type="ECO:0008006" key="3">
    <source>
        <dbReference type="Google" id="ProtNLM"/>
    </source>
</evidence>
<evidence type="ECO:0000313" key="2">
    <source>
        <dbReference type="Proteomes" id="UP001438707"/>
    </source>
</evidence>
<accession>A0AAW1Q6V7</accession>
<name>A0AAW1Q6V7_9CHLO</name>